<dbReference type="KEGG" id="rom:EI983_16840"/>
<keyword evidence="10" id="KW-1185">Reference proteome</keyword>
<evidence type="ECO:0000256" key="2">
    <source>
        <dbReference type="ARBA" id="ARBA00022525"/>
    </source>
</evidence>
<evidence type="ECO:0000256" key="7">
    <source>
        <dbReference type="ARBA" id="ARBA00023326"/>
    </source>
</evidence>
<dbReference type="Gene3D" id="3.40.50.1820">
    <property type="entry name" value="alpha/beta hydrolase"/>
    <property type="match status" value="1"/>
</dbReference>
<proteinExistence type="predicted"/>
<dbReference type="PANTHER" id="PTHR38050">
    <property type="match status" value="1"/>
</dbReference>
<comment type="subcellular location">
    <subcellularLocation>
        <location evidence="1">Secreted</location>
    </subcellularLocation>
</comment>
<organism evidence="9 10">
    <name type="scientific">Roseovarius faecimaris</name>
    <dbReference type="NCBI Taxonomy" id="2494550"/>
    <lineage>
        <taxon>Bacteria</taxon>
        <taxon>Pseudomonadati</taxon>
        <taxon>Pseudomonadota</taxon>
        <taxon>Alphaproteobacteria</taxon>
        <taxon>Rhodobacterales</taxon>
        <taxon>Roseobacteraceae</taxon>
        <taxon>Roseovarius</taxon>
    </lineage>
</organism>
<dbReference type="Pfam" id="PF02230">
    <property type="entry name" value="Abhydrolase_2"/>
    <property type="match status" value="1"/>
</dbReference>
<evidence type="ECO:0000313" key="10">
    <source>
        <dbReference type="Proteomes" id="UP000428330"/>
    </source>
</evidence>
<keyword evidence="4" id="KW-0732">Signal</keyword>
<dbReference type="Proteomes" id="UP000428330">
    <property type="component" value="Chromosome"/>
</dbReference>
<dbReference type="InterPro" id="IPR029058">
    <property type="entry name" value="AB_hydrolase_fold"/>
</dbReference>
<dbReference type="AlphaFoldDB" id="A0A6I6IT03"/>
<dbReference type="PANTHER" id="PTHR38050:SF2">
    <property type="entry name" value="FERULOYL ESTERASE C-RELATED"/>
    <property type="match status" value="1"/>
</dbReference>
<gene>
    <name evidence="9" type="ORF">EI983_16840</name>
</gene>
<dbReference type="InterPro" id="IPR043595">
    <property type="entry name" value="FaeB/C/D"/>
</dbReference>
<evidence type="ECO:0000256" key="1">
    <source>
        <dbReference type="ARBA" id="ARBA00004613"/>
    </source>
</evidence>
<accession>A0A6I6IT03</accession>
<dbReference type="PROSITE" id="PS51257">
    <property type="entry name" value="PROKAR_LIPOPROTEIN"/>
    <property type="match status" value="1"/>
</dbReference>
<dbReference type="EMBL" id="CP034348">
    <property type="protein sequence ID" value="QGX99845.1"/>
    <property type="molecule type" value="Genomic_DNA"/>
</dbReference>
<dbReference type="GO" id="GO:0045493">
    <property type="term" value="P:xylan catabolic process"/>
    <property type="evidence" value="ECO:0007669"/>
    <property type="project" value="UniProtKB-KW"/>
</dbReference>
<evidence type="ECO:0000313" key="9">
    <source>
        <dbReference type="EMBL" id="QGX99845.1"/>
    </source>
</evidence>
<keyword evidence="5" id="KW-0378">Hydrolase</keyword>
<feature type="domain" description="Phospholipase/carboxylesterase/thioesterase" evidence="8">
    <location>
        <begin position="206"/>
        <end position="277"/>
    </location>
</feature>
<dbReference type="OrthoDB" id="9805640at2"/>
<dbReference type="SUPFAM" id="SSF53474">
    <property type="entry name" value="alpha/beta-Hydrolases"/>
    <property type="match status" value="1"/>
</dbReference>
<keyword evidence="6" id="KW-0119">Carbohydrate metabolism</keyword>
<protein>
    <recommendedName>
        <fullName evidence="8">Phospholipase/carboxylesterase/thioesterase domain-containing protein</fullName>
    </recommendedName>
</protein>
<keyword evidence="2" id="KW-0964">Secreted</keyword>
<name>A0A6I6IT03_9RHOB</name>
<dbReference type="InterPro" id="IPR003140">
    <property type="entry name" value="PLipase/COase/thioEstase"/>
</dbReference>
<dbReference type="GO" id="GO:0005576">
    <property type="term" value="C:extracellular region"/>
    <property type="evidence" value="ECO:0007669"/>
    <property type="project" value="UniProtKB-SubCell"/>
</dbReference>
<evidence type="ECO:0000259" key="8">
    <source>
        <dbReference type="Pfam" id="PF02230"/>
    </source>
</evidence>
<evidence type="ECO:0000256" key="3">
    <source>
        <dbReference type="ARBA" id="ARBA00022651"/>
    </source>
</evidence>
<evidence type="ECO:0000256" key="6">
    <source>
        <dbReference type="ARBA" id="ARBA00023277"/>
    </source>
</evidence>
<keyword evidence="3" id="KW-0858">Xylan degradation</keyword>
<evidence type="ECO:0000256" key="5">
    <source>
        <dbReference type="ARBA" id="ARBA00022801"/>
    </source>
</evidence>
<dbReference type="RefSeq" id="WP_157708526.1">
    <property type="nucleotide sequence ID" value="NZ_CP034348.1"/>
</dbReference>
<reference evidence="10" key="1">
    <citation type="submission" date="2018-12" db="EMBL/GenBank/DDBJ databases">
        <title>Complete genome sequence of Roseovarius sp. MME-070.</title>
        <authorList>
            <person name="Nam Y.-D."/>
            <person name="Kang J."/>
            <person name="Chung W.-H."/>
            <person name="Park Y.S."/>
        </authorList>
    </citation>
    <scope>NUCLEOTIDE SEQUENCE [LARGE SCALE GENOMIC DNA]</scope>
    <source>
        <strain evidence="10">MME-070</strain>
    </source>
</reference>
<evidence type="ECO:0000256" key="4">
    <source>
        <dbReference type="ARBA" id="ARBA00022729"/>
    </source>
</evidence>
<sequence>MKRLLVLSLALVTVVSVLGCQRASRLPEIISRSTGIGSTDRARAPAPVPSSYGSSNYDIFSDEPLPGESGYVGGARTGGTQAVTTPVMGRPSSVGQMEARSIVVGGQQRSYYVYAPASARRGQPAPMVLAFHGGGGGADGFVERMNLRQMADRYGMVLVAPQGLGRKRPGRGSWNAESVSAGGYAENAGVDDVGFVDALLRNVPGDYAIDRNRIYAMGFSKGGMMAYRAACVLRGQITAVAAVAATVSSANCPYPQGVSVLHIHGTSDQNVPLNGGIGAMTAAANDWPPVSRGLSFFTNGNQCSGAPQTLRVSSDTSCTVNSCGNGETVQLCLVQGGGHAWPGAEPARWQVKRNVKVTQSFSATDYIARFFQSH</sequence>
<keyword evidence="7" id="KW-0624">Polysaccharide degradation</keyword>
<dbReference type="GO" id="GO:0030600">
    <property type="term" value="F:feruloyl esterase activity"/>
    <property type="evidence" value="ECO:0007669"/>
    <property type="project" value="InterPro"/>
</dbReference>